<dbReference type="PANTHER" id="PTHR11482:SF6">
    <property type="entry name" value="ORNITHINE DECARBOXYLASE 1-RELATED"/>
    <property type="match status" value="1"/>
</dbReference>
<sequence length="418" mass="44763">MSLIQNRPPVGPLHRHISLRPEVQALPDVASLVQTLRPEEPLHCIRPAVITAAAQAFTASFNGDVLYAVKCNPEPAVLRALWEGGIRRFDCASISEVSLVRRLFPGADIHFMHPVKSRAAIREAWIINGVRDFVLDSADELRKILEETNTPEAARIEARPGLFVRLALPETGAAINLSKKFGADAATAVELLRAARPHAGKLGVAFHVGSQCTDPLAWRDAMALAGEVIRAAGVRIEVIDVGGGFPAAYPDIDPPPLGAFMAEIDAAFDELNLPGVKLWAEPGRALVAGGSSVVVKVQLRKGNMLYINDGVYGALADAGALKFRFPTKLLRSRPSPGAPDAAFGFFGPSCDSLDVMHGPFILPDDISEGDWIEIGQLGAYGTCLRTGFNGFDRAALVEVRDPAMLETAGYAPQDDIEA</sequence>
<feature type="modified residue" description="N6-(pyridoxal phosphate)lysine" evidence="8">
    <location>
        <position position="70"/>
    </location>
</feature>
<dbReference type="InterPro" id="IPR000183">
    <property type="entry name" value="Orn/DAP/Arg_de-COase"/>
</dbReference>
<evidence type="ECO:0000256" key="7">
    <source>
        <dbReference type="ARBA" id="ARBA00049127"/>
    </source>
</evidence>
<evidence type="ECO:0000256" key="2">
    <source>
        <dbReference type="ARBA" id="ARBA00008872"/>
    </source>
</evidence>
<evidence type="ECO:0000313" key="13">
    <source>
        <dbReference type="Proteomes" id="UP000553706"/>
    </source>
</evidence>
<evidence type="ECO:0000259" key="10">
    <source>
        <dbReference type="Pfam" id="PF00278"/>
    </source>
</evidence>
<evidence type="ECO:0000256" key="3">
    <source>
        <dbReference type="ARBA" id="ARBA00022898"/>
    </source>
</evidence>
<dbReference type="Proteomes" id="UP000553706">
    <property type="component" value="Unassembled WGS sequence"/>
</dbReference>
<dbReference type="Pfam" id="PF00278">
    <property type="entry name" value="Orn_DAP_Arg_deC"/>
    <property type="match status" value="1"/>
</dbReference>
<evidence type="ECO:0000256" key="6">
    <source>
        <dbReference type="ARBA" id="ARBA00034138"/>
    </source>
</evidence>
<dbReference type="InterPro" id="IPR022657">
    <property type="entry name" value="De-COase2_CS"/>
</dbReference>
<evidence type="ECO:0000256" key="1">
    <source>
        <dbReference type="ARBA" id="ARBA00001933"/>
    </source>
</evidence>
<evidence type="ECO:0000313" key="12">
    <source>
        <dbReference type="EMBL" id="MBB5374302.1"/>
    </source>
</evidence>
<gene>
    <name evidence="12" type="ORF">HNP71_002574</name>
</gene>
<dbReference type="CDD" id="cd00622">
    <property type="entry name" value="PLPDE_III_ODC"/>
    <property type="match status" value="1"/>
</dbReference>
<evidence type="ECO:0000256" key="9">
    <source>
        <dbReference type="RuleBase" id="RU003737"/>
    </source>
</evidence>
<accession>A0A840VVZ2</accession>
<dbReference type="PANTHER" id="PTHR11482">
    <property type="entry name" value="ARGININE/DIAMINOPIMELATE/ORNITHINE DECARBOXYLASE"/>
    <property type="match status" value="1"/>
</dbReference>
<feature type="active site" description="Proton donor" evidence="8">
    <location>
        <position position="350"/>
    </location>
</feature>
<dbReference type="Gene3D" id="3.20.20.10">
    <property type="entry name" value="Alanine racemase"/>
    <property type="match status" value="1"/>
</dbReference>
<keyword evidence="3 8" id="KW-0663">Pyridoxal phosphate</keyword>
<dbReference type="SUPFAM" id="SSF50621">
    <property type="entry name" value="Alanine racemase C-terminal domain-like"/>
    <property type="match status" value="1"/>
</dbReference>
<dbReference type="PROSITE" id="PS00879">
    <property type="entry name" value="ODR_DC_2_2"/>
    <property type="match status" value="1"/>
</dbReference>
<dbReference type="GO" id="GO:0033387">
    <property type="term" value="P:putrescine biosynthetic process from arginine, via ornithine"/>
    <property type="evidence" value="ECO:0007669"/>
    <property type="project" value="TreeGrafter"/>
</dbReference>
<dbReference type="InterPro" id="IPR009006">
    <property type="entry name" value="Ala_racemase/Decarboxylase_C"/>
</dbReference>
<dbReference type="GO" id="GO:0005737">
    <property type="term" value="C:cytoplasm"/>
    <property type="evidence" value="ECO:0007669"/>
    <property type="project" value="TreeGrafter"/>
</dbReference>
<comment type="pathway">
    <text evidence="5">Amine and polyamine biosynthesis; putrescine biosynthesis via L-ornithine pathway; putrescine from L-ornithine: step 1/1.</text>
</comment>
<dbReference type="Gene3D" id="2.40.37.10">
    <property type="entry name" value="Lyase, Ornithine Decarboxylase, Chain A, domain 1"/>
    <property type="match status" value="1"/>
</dbReference>
<evidence type="ECO:0000256" key="4">
    <source>
        <dbReference type="ARBA" id="ARBA00023239"/>
    </source>
</evidence>
<dbReference type="PRINTS" id="PR01179">
    <property type="entry name" value="ODADCRBXLASE"/>
</dbReference>
<comment type="similarity">
    <text evidence="2 9">Belongs to the Orn/Lys/Arg decarboxylase class-II family.</text>
</comment>
<dbReference type="InterPro" id="IPR022644">
    <property type="entry name" value="De-COase2_N"/>
</dbReference>
<evidence type="ECO:0000256" key="8">
    <source>
        <dbReference type="PIRSR" id="PIRSR600183-50"/>
    </source>
</evidence>
<protein>
    <recommendedName>
        <fullName evidence="6">ornithine decarboxylase</fullName>
        <ecNumber evidence="6">4.1.1.17</ecNumber>
    </recommendedName>
</protein>
<keyword evidence="13" id="KW-1185">Reference proteome</keyword>
<evidence type="ECO:0000256" key="5">
    <source>
        <dbReference type="ARBA" id="ARBA00034115"/>
    </source>
</evidence>
<dbReference type="PRINTS" id="PR01182">
    <property type="entry name" value="ORNDCRBXLASE"/>
</dbReference>
<keyword evidence="4 12" id="KW-0456">Lyase</keyword>
<dbReference type="FunFam" id="3.20.20.10:FF:000008">
    <property type="entry name" value="Ornithine decarboxylase"/>
    <property type="match status" value="1"/>
</dbReference>
<dbReference type="GO" id="GO:0004586">
    <property type="term" value="F:ornithine decarboxylase activity"/>
    <property type="evidence" value="ECO:0007669"/>
    <property type="project" value="UniProtKB-EC"/>
</dbReference>
<dbReference type="InterPro" id="IPR022643">
    <property type="entry name" value="De-COase2_C"/>
</dbReference>
<dbReference type="InterPro" id="IPR022653">
    <property type="entry name" value="De-COase2_pyr-phos_BS"/>
</dbReference>
<dbReference type="Pfam" id="PF02784">
    <property type="entry name" value="Orn_Arg_deC_N"/>
    <property type="match status" value="1"/>
</dbReference>
<dbReference type="PROSITE" id="PS00878">
    <property type="entry name" value="ODR_DC_2_1"/>
    <property type="match status" value="1"/>
</dbReference>
<dbReference type="InterPro" id="IPR002433">
    <property type="entry name" value="Orn_de-COase"/>
</dbReference>
<dbReference type="EC" id="4.1.1.17" evidence="6"/>
<name>A0A840VVZ2_9PROT</name>
<reference evidence="12 13" key="1">
    <citation type="submission" date="2020-08" db="EMBL/GenBank/DDBJ databases">
        <title>Genomic Encyclopedia of Type Strains, Phase IV (KMG-IV): sequencing the most valuable type-strain genomes for metagenomic binning, comparative biology and taxonomic classification.</title>
        <authorList>
            <person name="Goeker M."/>
        </authorList>
    </citation>
    <scope>NUCLEOTIDE SEQUENCE [LARGE SCALE GENOMIC DNA]</scope>
    <source>
        <strain evidence="12 13">DSM 27026</strain>
    </source>
</reference>
<feature type="domain" description="Orn/DAP/Arg decarboxylase 2 C-terminal" evidence="10">
    <location>
        <begin position="294"/>
        <end position="378"/>
    </location>
</feature>
<dbReference type="InterPro" id="IPR029066">
    <property type="entry name" value="PLP-binding_barrel"/>
</dbReference>
<organism evidence="12 13">
    <name type="scientific">Acidocella aromatica</name>
    <dbReference type="NCBI Taxonomy" id="1303579"/>
    <lineage>
        <taxon>Bacteria</taxon>
        <taxon>Pseudomonadati</taxon>
        <taxon>Pseudomonadota</taxon>
        <taxon>Alphaproteobacteria</taxon>
        <taxon>Acetobacterales</taxon>
        <taxon>Acidocellaceae</taxon>
        <taxon>Acidocella</taxon>
    </lineage>
</organism>
<comment type="caution">
    <text evidence="12">The sequence shown here is derived from an EMBL/GenBank/DDBJ whole genome shotgun (WGS) entry which is preliminary data.</text>
</comment>
<dbReference type="EMBL" id="JACHFJ010000014">
    <property type="protein sequence ID" value="MBB5374302.1"/>
    <property type="molecule type" value="Genomic_DNA"/>
</dbReference>
<comment type="catalytic activity">
    <reaction evidence="7">
        <text>L-ornithine + H(+) = putrescine + CO2</text>
        <dbReference type="Rhea" id="RHEA:22964"/>
        <dbReference type="ChEBI" id="CHEBI:15378"/>
        <dbReference type="ChEBI" id="CHEBI:16526"/>
        <dbReference type="ChEBI" id="CHEBI:46911"/>
        <dbReference type="ChEBI" id="CHEBI:326268"/>
        <dbReference type="EC" id="4.1.1.17"/>
    </reaction>
</comment>
<feature type="domain" description="Orn/DAP/Arg decarboxylase 2 N-terminal" evidence="11">
    <location>
        <begin position="51"/>
        <end position="288"/>
    </location>
</feature>
<proteinExistence type="inferred from homology"/>
<comment type="cofactor">
    <cofactor evidence="1 8">
        <name>pyridoxal 5'-phosphate</name>
        <dbReference type="ChEBI" id="CHEBI:597326"/>
    </cofactor>
</comment>
<dbReference type="SUPFAM" id="SSF51419">
    <property type="entry name" value="PLP-binding barrel"/>
    <property type="match status" value="1"/>
</dbReference>
<dbReference type="RefSeq" id="WP_183267324.1">
    <property type="nucleotide sequence ID" value="NZ_JACHFJ010000014.1"/>
</dbReference>
<dbReference type="AlphaFoldDB" id="A0A840VVZ2"/>
<evidence type="ECO:0000259" key="11">
    <source>
        <dbReference type="Pfam" id="PF02784"/>
    </source>
</evidence>